<dbReference type="EMBL" id="NIRI02000042">
    <property type="protein sequence ID" value="KAG5449800.1"/>
    <property type="molecule type" value="Genomic_DNA"/>
</dbReference>
<evidence type="ECO:0000313" key="3">
    <source>
        <dbReference type="Proteomes" id="UP000286415"/>
    </source>
</evidence>
<accession>A0A8T1ML31</accession>
<evidence type="ECO:0000313" key="2">
    <source>
        <dbReference type="EMBL" id="KAG5449800.1"/>
    </source>
</evidence>
<feature type="region of interest" description="Disordered" evidence="1">
    <location>
        <begin position="66"/>
        <end position="85"/>
    </location>
</feature>
<protein>
    <submittedName>
        <fullName evidence="2">Uncharacterized protein</fullName>
    </submittedName>
</protein>
<gene>
    <name evidence="2" type="ORF">CSKR_100566</name>
</gene>
<dbReference type="AlphaFoldDB" id="A0A8T1ML31"/>
<keyword evidence="3" id="KW-1185">Reference proteome</keyword>
<name>A0A8T1ML31_CLOSI</name>
<sequence length="85" mass="9764">MSSSKETFYEKISKDLEVIKLSLQEMEDKMLDICDEICDSCWKDFGTLDAELFKSALETAIWSENLIGSRTDEEEEPTKLMDGND</sequence>
<reference evidence="2 3" key="1">
    <citation type="journal article" date="2018" name="Biotechnol. Adv.">
        <title>Improved genomic resources and new bioinformatic workflow for the carcinogenic parasite Clonorchis sinensis: Biotechnological implications.</title>
        <authorList>
            <person name="Wang D."/>
            <person name="Korhonen P.K."/>
            <person name="Gasser R.B."/>
            <person name="Young N.D."/>
        </authorList>
    </citation>
    <scope>NUCLEOTIDE SEQUENCE [LARGE SCALE GENOMIC DNA]</scope>
    <source>
        <strain evidence="2">Cs-k2</strain>
    </source>
</reference>
<comment type="caution">
    <text evidence="2">The sequence shown here is derived from an EMBL/GenBank/DDBJ whole genome shotgun (WGS) entry which is preliminary data.</text>
</comment>
<dbReference type="OrthoDB" id="6245184at2759"/>
<dbReference type="Proteomes" id="UP000286415">
    <property type="component" value="Unassembled WGS sequence"/>
</dbReference>
<organism evidence="2 3">
    <name type="scientific">Clonorchis sinensis</name>
    <name type="common">Chinese liver fluke</name>
    <dbReference type="NCBI Taxonomy" id="79923"/>
    <lineage>
        <taxon>Eukaryota</taxon>
        <taxon>Metazoa</taxon>
        <taxon>Spiralia</taxon>
        <taxon>Lophotrochozoa</taxon>
        <taxon>Platyhelminthes</taxon>
        <taxon>Trematoda</taxon>
        <taxon>Digenea</taxon>
        <taxon>Opisthorchiida</taxon>
        <taxon>Opisthorchiata</taxon>
        <taxon>Opisthorchiidae</taxon>
        <taxon>Clonorchis</taxon>
    </lineage>
</organism>
<proteinExistence type="predicted"/>
<reference evidence="2 3" key="2">
    <citation type="journal article" date="2021" name="Genomics">
        <title>High-quality reference genome for Clonorchis sinensis.</title>
        <authorList>
            <person name="Young N.D."/>
            <person name="Stroehlein A.J."/>
            <person name="Kinkar L."/>
            <person name="Wang T."/>
            <person name="Sohn W.M."/>
            <person name="Chang B.C.H."/>
            <person name="Kaur P."/>
            <person name="Weisz D."/>
            <person name="Dudchenko O."/>
            <person name="Aiden E.L."/>
            <person name="Korhonen P.K."/>
            <person name="Gasser R.B."/>
        </authorList>
    </citation>
    <scope>NUCLEOTIDE SEQUENCE [LARGE SCALE GENOMIC DNA]</scope>
    <source>
        <strain evidence="2">Cs-k2</strain>
    </source>
</reference>
<evidence type="ECO:0000256" key="1">
    <source>
        <dbReference type="SAM" id="MobiDB-lite"/>
    </source>
</evidence>